<dbReference type="CDD" id="cd00267">
    <property type="entry name" value="ABC_ATPase"/>
    <property type="match status" value="1"/>
</dbReference>
<protein>
    <recommendedName>
        <fullName evidence="1">ATPase AAA-type core domain-containing protein</fullName>
    </recommendedName>
</protein>
<dbReference type="GO" id="GO:0005524">
    <property type="term" value="F:ATP binding"/>
    <property type="evidence" value="ECO:0007669"/>
    <property type="project" value="InterPro"/>
</dbReference>
<comment type="caution">
    <text evidence="2">The sequence shown here is derived from an EMBL/GenBank/DDBJ whole genome shotgun (WGS) entry which is preliminary data.</text>
</comment>
<dbReference type="InterPro" id="IPR003959">
    <property type="entry name" value="ATPase_AAA_core"/>
</dbReference>
<dbReference type="EMBL" id="AXCW01000424">
    <property type="protein sequence ID" value="EYR61898.1"/>
    <property type="molecule type" value="Genomic_DNA"/>
</dbReference>
<evidence type="ECO:0000313" key="2">
    <source>
        <dbReference type="EMBL" id="EYR61898.1"/>
    </source>
</evidence>
<gene>
    <name evidence="2" type="ORF">N866_14555</name>
</gene>
<keyword evidence="3" id="KW-1185">Reference proteome</keyword>
<dbReference type="Gene3D" id="3.40.50.300">
    <property type="entry name" value="P-loop containing nucleotide triphosphate hydrolases"/>
    <property type="match status" value="1"/>
</dbReference>
<dbReference type="InterPro" id="IPR027417">
    <property type="entry name" value="P-loop_NTPase"/>
</dbReference>
<evidence type="ECO:0000259" key="1">
    <source>
        <dbReference type="Pfam" id="PF13304"/>
    </source>
</evidence>
<dbReference type="AlphaFoldDB" id="A0A021VLE0"/>
<accession>A0A021VLE0</accession>
<feature type="domain" description="ATPase AAA-type core" evidence="1">
    <location>
        <begin position="1"/>
        <end position="297"/>
    </location>
</feature>
<dbReference type="Pfam" id="PF13304">
    <property type="entry name" value="AAA_21"/>
    <property type="match status" value="1"/>
</dbReference>
<dbReference type="GO" id="GO:0016887">
    <property type="term" value="F:ATP hydrolysis activity"/>
    <property type="evidence" value="ECO:0007669"/>
    <property type="project" value="InterPro"/>
</dbReference>
<dbReference type="Proteomes" id="UP000019753">
    <property type="component" value="Unassembled WGS sequence"/>
</dbReference>
<name>A0A021VLE0_9CELL</name>
<dbReference type="SUPFAM" id="SSF52540">
    <property type="entry name" value="P-loop containing nucleoside triphosphate hydrolases"/>
    <property type="match status" value="1"/>
</dbReference>
<sequence>MTAIVGPNGSSKSSILRAIQGCPDSYNVGNYWFSTALDVIGNQPSRYIHTYNLPSGASAEVIKSRVLRKGRRPDYFETSAPRLRDGMLPMPKMEETPQEDLPFRSATRWKSIEKDVVYVDFRQELSAYDIYFHFGVEGKGAMSLADKKSLIRRRAKHISAAMSSRVPSYNYYGSDRIVSRSRDLSREQVAAVSRILGREYQAIRIMRHRFFGVEGATAKLRSESLEYSEAFAGSGEFAAVVLVDIVSAAADKALVVLDEPEVSLHPGAQRELMRYVARQAVLKKLQVVVSTHSPSIIAELPKSAIKVVDQVGGKVHLVSHETSPQEAFQRIGHEGSPSRVYVEDPLARAIVERAARLVSTDLARSLDIEVAPGGAGTIMTRVVPVLASVDADVLVVLDGDQAPSAELKASSSVSDSDLEEELGRLGLKDKHLLRNGGSGDSGEEALARRRQVYSWIVDNVRFLPGSSPESLLGEMCGEPISEGVDAKAAWLKVARAELGLEDGELVPASEILATQKRRLAMVEGSTHPMAEAMRLIRDRF</sequence>
<dbReference type="PANTHER" id="PTHR43581:SF2">
    <property type="entry name" value="EXCINUCLEASE ATPASE SUBUNIT"/>
    <property type="match status" value="1"/>
</dbReference>
<evidence type="ECO:0000313" key="3">
    <source>
        <dbReference type="Proteomes" id="UP000019753"/>
    </source>
</evidence>
<organism evidence="2 3">
    <name type="scientific">Actinotalea ferrariae CF5-4</name>
    <dbReference type="NCBI Taxonomy" id="948458"/>
    <lineage>
        <taxon>Bacteria</taxon>
        <taxon>Bacillati</taxon>
        <taxon>Actinomycetota</taxon>
        <taxon>Actinomycetes</taxon>
        <taxon>Micrococcales</taxon>
        <taxon>Cellulomonadaceae</taxon>
        <taxon>Actinotalea</taxon>
    </lineage>
</organism>
<dbReference type="PANTHER" id="PTHR43581">
    <property type="entry name" value="ATP/GTP PHOSPHATASE"/>
    <property type="match status" value="1"/>
</dbReference>
<reference evidence="2 3" key="1">
    <citation type="submission" date="2014-01" db="EMBL/GenBank/DDBJ databases">
        <title>Actinotalea ferrariae CF5-4.</title>
        <authorList>
            <person name="Chen F."/>
            <person name="Li Y."/>
            <person name="Wang G."/>
        </authorList>
    </citation>
    <scope>NUCLEOTIDE SEQUENCE [LARGE SCALE GENOMIC DNA]</scope>
    <source>
        <strain evidence="2 3">CF5-4</strain>
    </source>
</reference>
<dbReference type="InterPro" id="IPR051396">
    <property type="entry name" value="Bact_Antivir_Def_Nuclease"/>
</dbReference>
<proteinExistence type="predicted"/>